<evidence type="ECO:0000313" key="6">
    <source>
        <dbReference type="EMBL" id="KIV99865.1"/>
    </source>
</evidence>
<feature type="domain" description="HIT-type" evidence="5">
    <location>
        <begin position="250"/>
        <end position="278"/>
    </location>
</feature>
<dbReference type="CDD" id="cd21437">
    <property type="entry name" value="zf-HIT_ZNHIT1_like"/>
    <property type="match status" value="1"/>
</dbReference>
<evidence type="ECO:0000259" key="5">
    <source>
        <dbReference type="Pfam" id="PF04438"/>
    </source>
</evidence>
<protein>
    <recommendedName>
        <fullName evidence="5">HIT-type domain-containing protein</fullName>
    </recommendedName>
</protein>
<dbReference type="PANTHER" id="PTHR13093">
    <property type="entry name" value="ZINC FINGER HIT DOMAIN CONTAINING PROTEIN 1"/>
    <property type="match status" value="1"/>
</dbReference>
<dbReference type="GO" id="GO:0005634">
    <property type="term" value="C:nucleus"/>
    <property type="evidence" value="ECO:0007669"/>
    <property type="project" value="UniProtKB-ARBA"/>
</dbReference>
<gene>
    <name evidence="6" type="ORF">PV09_08533</name>
</gene>
<dbReference type="VEuPathDB" id="FungiDB:PV09_08533"/>
<keyword evidence="1" id="KW-0479">Metal-binding</keyword>
<dbReference type="AlphaFoldDB" id="A0A0D1XC70"/>
<feature type="compositionally biased region" description="Basic and acidic residues" evidence="4">
    <location>
        <begin position="148"/>
        <end position="164"/>
    </location>
</feature>
<keyword evidence="2" id="KW-0863">Zinc-finger</keyword>
<name>A0A0D1XC70_9PEZI</name>
<evidence type="ECO:0000256" key="4">
    <source>
        <dbReference type="SAM" id="MobiDB-lite"/>
    </source>
</evidence>
<evidence type="ECO:0000256" key="2">
    <source>
        <dbReference type="ARBA" id="ARBA00022771"/>
    </source>
</evidence>
<dbReference type="STRING" id="253628.A0A0D1XC70"/>
<feature type="region of interest" description="Disordered" evidence="4">
    <location>
        <begin position="146"/>
        <end position="174"/>
    </location>
</feature>
<dbReference type="GeneID" id="27316506"/>
<keyword evidence="7" id="KW-1185">Reference proteome</keyword>
<dbReference type="GO" id="GO:0008270">
    <property type="term" value="F:zinc ion binding"/>
    <property type="evidence" value="ECO:0007669"/>
    <property type="project" value="UniProtKB-KW"/>
</dbReference>
<dbReference type="InterPro" id="IPR039723">
    <property type="entry name" value="Vps71/ZNHIT1"/>
</dbReference>
<keyword evidence="3" id="KW-0862">Zinc</keyword>
<dbReference type="HOGENOM" id="CLU_034747_0_0_1"/>
<dbReference type="OrthoDB" id="74807at2759"/>
<evidence type="ECO:0000313" key="7">
    <source>
        <dbReference type="Proteomes" id="UP000053259"/>
    </source>
</evidence>
<proteinExistence type="predicted"/>
<dbReference type="Proteomes" id="UP000053259">
    <property type="component" value="Unassembled WGS sequence"/>
</dbReference>
<dbReference type="InParanoid" id="A0A0D1XC70"/>
<reference evidence="6 7" key="1">
    <citation type="submission" date="2015-01" db="EMBL/GenBank/DDBJ databases">
        <title>The Genome Sequence of Ochroconis gallopava CBS43764.</title>
        <authorList>
            <consortium name="The Broad Institute Genomics Platform"/>
            <person name="Cuomo C."/>
            <person name="de Hoog S."/>
            <person name="Gorbushina A."/>
            <person name="Stielow B."/>
            <person name="Teixiera M."/>
            <person name="Abouelleil A."/>
            <person name="Chapman S.B."/>
            <person name="Priest M."/>
            <person name="Young S.K."/>
            <person name="Wortman J."/>
            <person name="Nusbaum C."/>
            <person name="Birren B."/>
        </authorList>
    </citation>
    <scope>NUCLEOTIDE SEQUENCE [LARGE SCALE GENOMIC DNA]</scope>
    <source>
        <strain evidence="6 7">CBS 43764</strain>
    </source>
</reference>
<dbReference type="GO" id="GO:0006338">
    <property type="term" value="P:chromatin remodeling"/>
    <property type="evidence" value="ECO:0007669"/>
    <property type="project" value="InterPro"/>
</dbReference>
<accession>A0A0D1XC70</accession>
<evidence type="ECO:0000256" key="3">
    <source>
        <dbReference type="ARBA" id="ARBA00022833"/>
    </source>
</evidence>
<organism evidence="6 7">
    <name type="scientific">Verruconis gallopava</name>
    <dbReference type="NCBI Taxonomy" id="253628"/>
    <lineage>
        <taxon>Eukaryota</taxon>
        <taxon>Fungi</taxon>
        <taxon>Dikarya</taxon>
        <taxon>Ascomycota</taxon>
        <taxon>Pezizomycotina</taxon>
        <taxon>Dothideomycetes</taxon>
        <taxon>Pleosporomycetidae</taxon>
        <taxon>Venturiales</taxon>
        <taxon>Sympoventuriaceae</taxon>
        <taxon>Verruconis</taxon>
    </lineage>
</organism>
<dbReference type="RefSeq" id="XP_016209735.1">
    <property type="nucleotide sequence ID" value="XM_016362450.1"/>
</dbReference>
<evidence type="ECO:0000256" key="1">
    <source>
        <dbReference type="ARBA" id="ARBA00022723"/>
    </source>
</evidence>
<dbReference type="EMBL" id="KN847570">
    <property type="protein sequence ID" value="KIV99865.1"/>
    <property type="molecule type" value="Genomic_DNA"/>
</dbReference>
<dbReference type="InterPro" id="IPR007529">
    <property type="entry name" value="Znf_HIT"/>
</dbReference>
<dbReference type="Pfam" id="PF04438">
    <property type="entry name" value="zf-HIT"/>
    <property type="match status" value="1"/>
</dbReference>
<feature type="region of interest" description="Disordered" evidence="4">
    <location>
        <begin position="33"/>
        <end position="53"/>
    </location>
</feature>
<sequence length="290" mass="31505">MPLIEPLQAEKSTAAPGWAYVYDRQVDASRIGLDPTTGARGKAGRAQRSAATTTVASNELSRREQIAIQRRLADLDRDGGAGKDVPVPQKWKDFQIGTEGGGVGTWGKSRKMTTNVRRILLSEKTFAHYLDDEEAKLALAREAGAGRVEGRKTDAGAKRSERAQGKRASVSAKTEIDDVDMADVSLSEDVEAKTNGQQAAATNDAADDPLLKIWTPSPLSSEEVEELLSHPPLSYNAARAAPPRINGPPQRKFCEMCGYWGRVKCLKCGSHVCGLDCKEAHDQECRKRFA</sequence>